<dbReference type="InterPro" id="IPR037518">
    <property type="entry name" value="MPN"/>
</dbReference>
<dbReference type="GO" id="GO:0008270">
    <property type="term" value="F:zinc ion binding"/>
    <property type="evidence" value="ECO:0007669"/>
    <property type="project" value="UniProtKB-KW"/>
</dbReference>
<evidence type="ECO:0000256" key="8">
    <source>
        <dbReference type="ARBA" id="ARBA00024703"/>
    </source>
</evidence>
<dbReference type="GO" id="GO:0048471">
    <property type="term" value="C:perinuclear region of cytoplasm"/>
    <property type="evidence" value="ECO:0007669"/>
    <property type="project" value="UniProtKB-SubCell"/>
</dbReference>
<dbReference type="GO" id="GO:0031625">
    <property type="term" value="F:ubiquitin protein ligase binding"/>
    <property type="evidence" value="ECO:0007669"/>
    <property type="project" value="TreeGrafter"/>
</dbReference>
<feature type="region of interest" description="Disordered" evidence="10">
    <location>
        <begin position="91"/>
        <end position="114"/>
    </location>
</feature>
<evidence type="ECO:0000256" key="7">
    <source>
        <dbReference type="ARBA" id="ARBA00022833"/>
    </source>
</evidence>
<evidence type="ECO:0000256" key="6">
    <source>
        <dbReference type="ARBA" id="ARBA00022771"/>
    </source>
</evidence>
<evidence type="ECO:0000256" key="10">
    <source>
        <dbReference type="SAM" id="MobiDB-lite"/>
    </source>
</evidence>
<dbReference type="AlphaFoldDB" id="A0A1R0H923"/>
<dbReference type="GO" id="GO:0031965">
    <property type="term" value="C:nuclear membrane"/>
    <property type="evidence" value="ECO:0007669"/>
    <property type="project" value="UniProtKB-SubCell"/>
</dbReference>
<dbReference type="InterPro" id="IPR024682">
    <property type="entry name" value="Npl4_Ub-like_dom"/>
</dbReference>
<proteinExistence type="inferred from homology"/>
<dbReference type="InterPro" id="IPR036443">
    <property type="entry name" value="Znf_RanBP2_sf"/>
</dbReference>
<evidence type="ECO:0000259" key="11">
    <source>
        <dbReference type="PROSITE" id="PS50199"/>
    </source>
</evidence>
<dbReference type="Gene3D" id="2.30.30.380">
    <property type="entry name" value="Zn-finger domain of Sec23/24"/>
    <property type="match status" value="1"/>
</dbReference>
<evidence type="ECO:0000313" key="13">
    <source>
        <dbReference type="EMBL" id="OLY85670.1"/>
    </source>
</evidence>
<accession>A0A1R0H923</accession>
<evidence type="ECO:0000256" key="5">
    <source>
        <dbReference type="ARBA" id="ARBA00022723"/>
    </source>
</evidence>
<dbReference type="STRING" id="133383.A0A1R0H923"/>
<comment type="function">
    <text evidence="8">Involved in the import of nuclear-targeted proteins into the nucleus and the export of poly(A) RNA out of the nucleus. Has a role in the endoplasmic reticulum-associated degradation (ERAD) pathway.</text>
</comment>
<dbReference type="EMBL" id="LSSL01000043">
    <property type="protein sequence ID" value="OLY85670.1"/>
    <property type="molecule type" value="Genomic_DNA"/>
</dbReference>
<dbReference type="InterPro" id="IPR001876">
    <property type="entry name" value="Znf_RanBP2"/>
</dbReference>
<evidence type="ECO:0000256" key="3">
    <source>
        <dbReference type="ARBA" id="ARBA00011025"/>
    </source>
</evidence>
<dbReference type="InterPro" id="IPR016563">
    <property type="entry name" value="Npl4"/>
</dbReference>
<evidence type="ECO:0000256" key="2">
    <source>
        <dbReference type="ARBA" id="ARBA00004556"/>
    </source>
</evidence>
<protein>
    <recommendedName>
        <fullName evidence="4">Nuclear protein localization protein 4</fullName>
    </recommendedName>
</protein>
<dbReference type="GO" id="GO:0043130">
    <property type="term" value="F:ubiquitin binding"/>
    <property type="evidence" value="ECO:0007669"/>
    <property type="project" value="TreeGrafter"/>
</dbReference>
<dbReference type="Pfam" id="PF05021">
    <property type="entry name" value="NPL4"/>
    <property type="match status" value="1"/>
</dbReference>
<dbReference type="Proteomes" id="UP000187455">
    <property type="component" value="Unassembled WGS sequence"/>
</dbReference>
<evidence type="ECO:0000256" key="4">
    <source>
        <dbReference type="ARBA" id="ARBA00019709"/>
    </source>
</evidence>
<feature type="domain" description="RanBP2-type" evidence="11">
    <location>
        <begin position="646"/>
        <end position="675"/>
    </location>
</feature>
<evidence type="ECO:0000256" key="9">
    <source>
        <dbReference type="PROSITE-ProRule" id="PRU00322"/>
    </source>
</evidence>
<keyword evidence="14" id="KW-1185">Reference proteome</keyword>
<evidence type="ECO:0000256" key="1">
    <source>
        <dbReference type="ARBA" id="ARBA00004335"/>
    </source>
</evidence>
<keyword evidence="6 9" id="KW-0863">Zinc-finger</keyword>
<dbReference type="InterPro" id="IPR007717">
    <property type="entry name" value="NPL4_C"/>
</dbReference>
<dbReference type="PANTHER" id="PTHR12710:SF0">
    <property type="entry name" value="NUCLEAR PROTEIN LOCALIZATION PROTEIN 4 HOMOLOG"/>
    <property type="match status" value="1"/>
</dbReference>
<reference evidence="13 14" key="1">
    <citation type="journal article" date="2016" name="Mol. Biol. Evol.">
        <title>Genome-Wide Survey of Gut Fungi (Harpellales) Reveals the First Horizontally Transferred Ubiquitin Gene from a Mosquito Host.</title>
        <authorList>
            <person name="Wang Y."/>
            <person name="White M.M."/>
            <person name="Kvist S."/>
            <person name="Moncalvo J.M."/>
        </authorList>
    </citation>
    <scope>NUCLEOTIDE SEQUENCE [LARGE SCALE GENOMIC DNA]</scope>
    <source>
        <strain evidence="13 14">ALG-7-W6</strain>
    </source>
</reference>
<dbReference type="Gene3D" id="3.10.20.90">
    <property type="entry name" value="Phosphatidylinositol 3-kinase Catalytic Subunit, Chain A, domain 1"/>
    <property type="match status" value="1"/>
</dbReference>
<feature type="domain" description="MPN" evidence="12">
    <location>
        <begin position="241"/>
        <end position="383"/>
    </location>
</feature>
<dbReference type="Pfam" id="PF11543">
    <property type="entry name" value="UN_NPL4"/>
    <property type="match status" value="1"/>
</dbReference>
<feature type="compositionally biased region" description="Low complexity" evidence="10">
    <location>
        <begin position="94"/>
        <end position="108"/>
    </location>
</feature>
<dbReference type="InterPro" id="IPR007716">
    <property type="entry name" value="NPL4_Zn-bd_put"/>
</dbReference>
<comment type="caution">
    <text evidence="13">The sequence shown here is derived from an EMBL/GenBank/DDBJ whole genome shotgun (WGS) entry which is preliminary data.</text>
</comment>
<organism evidence="13 14">
    <name type="scientific">Smittium mucronatum</name>
    <dbReference type="NCBI Taxonomy" id="133383"/>
    <lineage>
        <taxon>Eukaryota</taxon>
        <taxon>Fungi</taxon>
        <taxon>Fungi incertae sedis</taxon>
        <taxon>Zoopagomycota</taxon>
        <taxon>Kickxellomycotina</taxon>
        <taxon>Harpellomycetes</taxon>
        <taxon>Harpellales</taxon>
        <taxon>Legeriomycetaceae</taxon>
        <taxon>Smittium</taxon>
    </lineage>
</organism>
<evidence type="ECO:0000313" key="14">
    <source>
        <dbReference type="Proteomes" id="UP000187455"/>
    </source>
</evidence>
<dbReference type="GO" id="GO:0006511">
    <property type="term" value="P:ubiquitin-dependent protein catabolic process"/>
    <property type="evidence" value="ECO:0007669"/>
    <property type="project" value="InterPro"/>
</dbReference>
<dbReference type="PROSITE" id="PS50249">
    <property type="entry name" value="MPN"/>
    <property type="match status" value="1"/>
</dbReference>
<gene>
    <name evidence="13" type="ORF">AYI68_g142</name>
</gene>
<keyword evidence="7" id="KW-0862">Zinc</keyword>
<dbReference type="PANTHER" id="PTHR12710">
    <property type="entry name" value="NUCLEAR PROTEIN LOCALIZATION 4"/>
    <property type="match status" value="1"/>
</dbReference>
<dbReference type="Pfam" id="PF05020">
    <property type="entry name" value="zf-NPL4"/>
    <property type="match status" value="1"/>
</dbReference>
<sequence length="675" mass="75669">MALLIRVRSPVGTQRFTIPDSSLPLSKLLEIISEGFSKANTSLYSDPAMRNLIANSDSYDLLNPISCLNLKNGDMLYAKFSEADSITLSADPIPSTSTHSNKSSPSNPRKAVQDPIFYELEKTSGSIERKFDPQFCKHNSNSMCEYCMPLEPYDPEYLKSHKIKHMSYESYLRKSISNDQREYGLSSGPIPNSVLPLEEPDFSANKNCTGGHLPWPHGVCTKCQPGAITLQQQEFRMTDHLEFSEGQIVDRYLSWWRETGTQRFGLMYGRYEKYTEVPLGIKAVVEAIYEPVQDNMPDGLIVHLDSAAFQDEISKINLVAKTCKMELLGMIITDLTDDGTGTGKVEYKRHKDTYFLTNLETRLASRFQNQFYNASIWSESGRFGSKFVTAIVSGNEDNDIDISAWQISNTGVALETSNLIVASSEPSLMMVRQPKTNLDPSKSEPNIPSNVLPYVPEILYKYKDEYGASILKTAKPFFPVEYLLVSLTHGFPSVPNPLFKTKHPFNIENRQSSQSMEVLYKHFKNFGILGENVDVTENIAAGLSDFHLTCYLSNLGILENKTKESDQSDSDLDLLGQISSAESYSVSSALITKLFKSPDWMTLIAVISNHSQDSNALRTDIGSTSARNEEIFISDSEDQSDGMDLEDSGWDCTHCTFRNPSSVEWCEICGLPRYD</sequence>
<comment type="subcellular location">
    <subcellularLocation>
        <location evidence="2">Cytoplasm</location>
        <location evidence="2">Perinuclear region</location>
    </subcellularLocation>
    <subcellularLocation>
        <location evidence="1">Nucleus membrane</location>
        <topology evidence="1">Peripheral membrane protein</topology>
        <orientation evidence="1">Cytoplasmic side</orientation>
    </subcellularLocation>
</comment>
<dbReference type="SMART" id="SM00547">
    <property type="entry name" value="ZnF_RBZ"/>
    <property type="match status" value="1"/>
</dbReference>
<dbReference type="SUPFAM" id="SSF90209">
    <property type="entry name" value="Ran binding protein zinc finger-like"/>
    <property type="match status" value="1"/>
</dbReference>
<dbReference type="CDD" id="cd08061">
    <property type="entry name" value="MPN_NPL4"/>
    <property type="match status" value="1"/>
</dbReference>
<comment type="similarity">
    <text evidence="3">Belongs to the NPL4 family.</text>
</comment>
<dbReference type="PROSITE" id="PS50199">
    <property type="entry name" value="ZF_RANBP2_2"/>
    <property type="match status" value="1"/>
</dbReference>
<name>A0A1R0H923_9FUNG</name>
<dbReference type="PROSITE" id="PS01358">
    <property type="entry name" value="ZF_RANBP2_1"/>
    <property type="match status" value="1"/>
</dbReference>
<dbReference type="OrthoDB" id="10251089at2759"/>
<dbReference type="PIRSF" id="PIRSF010052">
    <property type="entry name" value="Polyub_prc_Npl4"/>
    <property type="match status" value="1"/>
</dbReference>
<keyword evidence="5" id="KW-0479">Metal-binding</keyword>
<evidence type="ECO:0000259" key="12">
    <source>
        <dbReference type="PROSITE" id="PS50249"/>
    </source>
</evidence>